<dbReference type="EMBL" id="RZNC01000001">
    <property type="protein sequence ID" value="RWZ68313.1"/>
    <property type="molecule type" value="Genomic_DNA"/>
</dbReference>
<accession>A0A444QFG5</accession>
<comment type="caution">
    <text evidence="2">The sequence shown here is derived from an EMBL/GenBank/DDBJ whole genome shotgun (WGS) entry which is preliminary data.</text>
</comment>
<dbReference type="RefSeq" id="WP_128497583.1">
    <property type="nucleotide sequence ID" value="NZ_RZNC01000001.1"/>
</dbReference>
<evidence type="ECO:0000313" key="2">
    <source>
        <dbReference type="EMBL" id="RWZ68313.1"/>
    </source>
</evidence>
<keyword evidence="1" id="KW-1133">Transmembrane helix</keyword>
<evidence type="ECO:0000313" key="3">
    <source>
        <dbReference type="Proteomes" id="UP000288603"/>
    </source>
</evidence>
<reference evidence="2 3" key="1">
    <citation type="submission" date="2018-12" db="EMBL/GenBank/DDBJ databases">
        <authorList>
            <person name="Li F."/>
        </authorList>
    </citation>
    <scope>NUCLEOTIDE SEQUENCE [LARGE SCALE GENOMIC DNA]</scope>
    <source>
        <strain evidence="2 3">8H24J-4-2</strain>
    </source>
</reference>
<keyword evidence="3" id="KW-1185">Reference proteome</keyword>
<protein>
    <submittedName>
        <fullName evidence="2">Uncharacterized protein</fullName>
    </submittedName>
</protein>
<organism evidence="2 3">
    <name type="scientific">Labedella populi</name>
    <dbReference type="NCBI Taxonomy" id="2498850"/>
    <lineage>
        <taxon>Bacteria</taxon>
        <taxon>Bacillati</taxon>
        <taxon>Actinomycetota</taxon>
        <taxon>Actinomycetes</taxon>
        <taxon>Micrococcales</taxon>
        <taxon>Microbacteriaceae</taxon>
        <taxon>Labedella</taxon>
    </lineage>
</organism>
<feature type="transmembrane region" description="Helical" evidence="1">
    <location>
        <begin position="71"/>
        <end position="91"/>
    </location>
</feature>
<feature type="transmembrane region" description="Helical" evidence="1">
    <location>
        <begin position="44"/>
        <end position="65"/>
    </location>
</feature>
<gene>
    <name evidence="2" type="ORF">ELQ92_03590</name>
</gene>
<dbReference type="OrthoDB" id="5112256at2"/>
<evidence type="ECO:0000256" key="1">
    <source>
        <dbReference type="SAM" id="Phobius"/>
    </source>
</evidence>
<proteinExistence type="predicted"/>
<keyword evidence="1" id="KW-0472">Membrane</keyword>
<dbReference type="AlphaFoldDB" id="A0A444QFG5"/>
<dbReference type="Proteomes" id="UP000288603">
    <property type="component" value="Unassembled WGS sequence"/>
</dbReference>
<sequence>MTAPVPLPPHLTHWADAFARGDHYDALYDRSAAEGYLARNRLTVAALAGIGIVSALLCVVLVVFGGGFTRLLVVLGVFGLVVMFLTLPTMMNVGRRLRHIRAGNGVFGRVSLHGVDFALTGRIPWEEVSAVVVFDDTERVRRVRRIPLIGRGVDISRRAGNGSKGLSFALPDGSAVQARIHDASQRGFVRLWGPTGDPARHGDVSLLLDPLLDERGATSFTEAVVTAAILRGVPVLTPRSSADYIKTLGRLLDPKWPAGL</sequence>
<keyword evidence="1" id="KW-0812">Transmembrane</keyword>
<name>A0A444QFG5_9MICO</name>